<dbReference type="InterPro" id="IPR001680">
    <property type="entry name" value="WD40_rpt"/>
</dbReference>
<feature type="repeat" description="WD" evidence="6">
    <location>
        <begin position="20"/>
        <end position="42"/>
    </location>
</feature>
<comment type="subunit">
    <text evidence="7">Part of TORC1 complex. Part of the TORC2 complex.</text>
</comment>
<evidence type="ECO:0000256" key="3">
    <source>
        <dbReference type="ARBA" id="ARBA00022490"/>
    </source>
</evidence>
<comment type="similarity">
    <text evidence="2 7">Belongs to the WD repeat LST8 family.</text>
</comment>
<keyword evidence="3 7" id="KW-0963">Cytoplasm</keyword>
<evidence type="ECO:0000256" key="1">
    <source>
        <dbReference type="ARBA" id="ARBA00004496"/>
    </source>
</evidence>
<dbReference type="GO" id="GO:0031931">
    <property type="term" value="C:TORC1 complex"/>
    <property type="evidence" value="ECO:0007669"/>
    <property type="project" value="UniProtKB-UniRule"/>
</dbReference>
<dbReference type="GO" id="GO:0032535">
    <property type="term" value="P:regulation of cellular component size"/>
    <property type="evidence" value="ECO:0007669"/>
    <property type="project" value="UniProtKB-ARBA"/>
</dbReference>
<dbReference type="GO" id="GO:0051897">
    <property type="term" value="P:positive regulation of phosphatidylinositol 3-kinase/protein kinase B signal transduction"/>
    <property type="evidence" value="ECO:0007669"/>
    <property type="project" value="UniProtKB-ARBA"/>
</dbReference>
<dbReference type="InterPro" id="IPR015943">
    <property type="entry name" value="WD40/YVTN_repeat-like_dom_sf"/>
</dbReference>
<dbReference type="GO" id="GO:0032956">
    <property type="term" value="P:regulation of actin cytoskeleton organization"/>
    <property type="evidence" value="ECO:0007669"/>
    <property type="project" value="TreeGrafter"/>
</dbReference>
<dbReference type="InterPro" id="IPR019775">
    <property type="entry name" value="WD40_repeat_CS"/>
</dbReference>
<feature type="repeat" description="WD" evidence="6">
    <location>
        <begin position="271"/>
        <end position="312"/>
    </location>
</feature>
<evidence type="ECO:0000256" key="4">
    <source>
        <dbReference type="ARBA" id="ARBA00022574"/>
    </source>
</evidence>
<dbReference type="PANTHER" id="PTHR19842:SF0">
    <property type="entry name" value="TARGET OF RAPAMYCIN COMPLEX SUBUNIT LST8"/>
    <property type="match status" value="1"/>
</dbReference>
<evidence type="ECO:0000256" key="2">
    <source>
        <dbReference type="ARBA" id="ARBA00009890"/>
    </source>
</evidence>
<dbReference type="InterPro" id="IPR036322">
    <property type="entry name" value="WD40_repeat_dom_sf"/>
</dbReference>
<dbReference type="Proteomes" id="UP000019118">
    <property type="component" value="Unassembled WGS sequence"/>
</dbReference>
<protein>
    <recommendedName>
        <fullName evidence="7">Target of rapamycin complex subunit lst8</fullName>
        <shortName evidence="7">TORC subunit lst8</shortName>
    </recommendedName>
</protein>
<dbReference type="SMART" id="SM00320">
    <property type="entry name" value="WD40"/>
    <property type="match status" value="7"/>
</dbReference>
<dbReference type="InterPro" id="IPR020472">
    <property type="entry name" value="WD40_PAC1"/>
</dbReference>
<evidence type="ECO:0000313" key="8">
    <source>
        <dbReference type="EnsemblMetazoa" id="XP_019758934.1"/>
    </source>
</evidence>
<dbReference type="GO" id="GO:0005737">
    <property type="term" value="C:cytoplasm"/>
    <property type="evidence" value="ECO:0007669"/>
    <property type="project" value="UniProtKB-SubCell"/>
</dbReference>
<dbReference type="Pfam" id="PF00400">
    <property type="entry name" value="WD40"/>
    <property type="match status" value="5"/>
</dbReference>
<dbReference type="PROSITE" id="PS50082">
    <property type="entry name" value="WD_REPEATS_2"/>
    <property type="match status" value="4"/>
</dbReference>
<dbReference type="SUPFAM" id="SSF50978">
    <property type="entry name" value="WD40 repeat-like"/>
    <property type="match status" value="1"/>
</dbReference>
<dbReference type="GO" id="GO:0031932">
    <property type="term" value="C:TORC2 complex"/>
    <property type="evidence" value="ECO:0007669"/>
    <property type="project" value="UniProtKB-UniRule"/>
</dbReference>
<keyword evidence="4 6" id="KW-0853">WD repeat</keyword>
<dbReference type="PRINTS" id="PR00320">
    <property type="entry name" value="GPROTEINBRPT"/>
</dbReference>
<evidence type="ECO:0000256" key="6">
    <source>
        <dbReference type="PROSITE-ProRule" id="PRU00221"/>
    </source>
</evidence>
<evidence type="ECO:0000256" key="7">
    <source>
        <dbReference type="RuleBase" id="RU369068"/>
    </source>
</evidence>
<dbReference type="GO" id="GO:0038203">
    <property type="term" value="P:TORC2 signaling"/>
    <property type="evidence" value="ECO:0007669"/>
    <property type="project" value="UniProtKB-ARBA"/>
</dbReference>
<name>A0AAR5PCY6_DENPD</name>
<sequence>MASRREQLSTDLANDDQIILASGGYDHTIRLWQTSSGICQKTLQHSEFQVNALEITPDKKVLASASYQHIYMYDLISGSATPVVNYEGTSKNVTCVGFQENGRWMYSGGEDGRARIWDLRSKSNQCPKSFDTRHGTGTNLSPINCAVLHPNQIELFMGDQNGRIYRWDLRTDHNVQLIPENDVMILGIDISPNSAQMASVNNKGMAYIWNLSSSGSDASTTLEPKNKFQAHSRAVLKCKYSPDSRMLITTSADQTARIWDSQEYNLQRELTQNNQRWVWDAAWSADSQYVFTASSDNFVKLWNVATGDREREYPGHQKAVTALAFKDAII</sequence>
<dbReference type="PROSITE" id="PS50294">
    <property type="entry name" value="WD_REPEATS_REGION"/>
    <property type="match status" value="3"/>
</dbReference>
<dbReference type="PROSITE" id="PS50231">
    <property type="entry name" value="RICIN_B_LECTIN"/>
    <property type="match status" value="1"/>
</dbReference>
<dbReference type="EnsemblMetazoa" id="XM_019903374.1">
    <property type="protein sequence ID" value="XP_019758933.1"/>
    <property type="gene ID" value="LOC109536913"/>
</dbReference>
<reference evidence="9" key="1">
    <citation type="journal article" date="2013" name="Genome Biol.">
        <title>Draft genome of the mountain pine beetle, Dendroctonus ponderosae Hopkins, a major forest pest.</title>
        <authorList>
            <person name="Keeling C.I."/>
            <person name="Yuen M.M."/>
            <person name="Liao N.Y."/>
            <person name="Docking T.R."/>
            <person name="Chan S.K."/>
            <person name="Taylor G.A."/>
            <person name="Palmquist D.L."/>
            <person name="Jackman S.D."/>
            <person name="Nguyen A."/>
            <person name="Li M."/>
            <person name="Henderson H."/>
            <person name="Janes J.K."/>
            <person name="Zhao Y."/>
            <person name="Pandoh P."/>
            <person name="Moore R."/>
            <person name="Sperling F.A."/>
            <person name="Huber D.P."/>
            <person name="Birol I."/>
            <person name="Jones S.J."/>
            <person name="Bohlmann J."/>
        </authorList>
    </citation>
    <scope>NUCLEOTIDE SEQUENCE</scope>
</reference>
<dbReference type="PANTHER" id="PTHR19842">
    <property type="entry name" value="G BETA-LIKE PROTEIN GBL"/>
    <property type="match status" value="1"/>
</dbReference>
<organism evidence="8 9">
    <name type="scientific">Dendroctonus ponderosae</name>
    <name type="common">Mountain pine beetle</name>
    <dbReference type="NCBI Taxonomy" id="77166"/>
    <lineage>
        <taxon>Eukaryota</taxon>
        <taxon>Metazoa</taxon>
        <taxon>Ecdysozoa</taxon>
        <taxon>Arthropoda</taxon>
        <taxon>Hexapoda</taxon>
        <taxon>Insecta</taxon>
        <taxon>Pterygota</taxon>
        <taxon>Neoptera</taxon>
        <taxon>Endopterygota</taxon>
        <taxon>Coleoptera</taxon>
        <taxon>Polyphaga</taxon>
        <taxon>Cucujiformia</taxon>
        <taxon>Curculionidae</taxon>
        <taxon>Scolytinae</taxon>
        <taxon>Dendroctonus</taxon>
    </lineage>
</organism>
<dbReference type="PROSITE" id="PS00678">
    <property type="entry name" value="WD_REPEATS_1"/>
    <property type="match status" value="2"/>
</dbReference>
<comment type="function">
    <text evidence="7">Subunit of TORC1 and TORC2, which regulate cell growth and survival in response to nutrient and hormonal signals.</text>
</comment>
<comment type="subcellular location">
    <subcellularLocation>
        <location evidence="1 7">Cytoplasm</location>
    </subcellularLocation>
</comment>
<dbReference type="AlphaFoldDB" id="A0AAR5PCY6"/>
<feature type="repeat" description="WD" evidence="6">
    <location>
        <begin position="228"/>
        <end position="269"/>
    </location>
</feature>
<dbReference type="CDD" id="cd00200">
    <property type="entry name" value="WD40"/>
    <property type="match status" value="1"/>
</dbReference>
<evidence type="ECO:0000256" key="5">
    <source>
        <dbReference type="ARBA" id="ARBA00022737"/>
    </source>
</evidence>
<feature type="repeat" description="WD" evidence="6">
    <location>
        <begin position="86"/>
        <end position="121"/>
    </location>
</feature>
<reference evidence="8" key="2">
    <citation type="submission" date="2024-08" db="UniProtKB">
        <authorList>
            <consortium name="EnsemblMetazoa"/>
        </authorList>
    </citation>
    <scope>IDENTIFICATION</scope>
</reference>
<keyword evidence="5 7" id="KW-0677">Repeat</keyword>
<proteinExistence type="inferred from homology"/>
<dbReference type="KEGG" id="dpa:109536913"/>
<dbReference type="FunFam" id="2.130.10.10:FF:000505">
    <property type="entry name" value="Blast:Protein LST8 homolog"/>
    <property type="match status" value="1"/>
</dbReference>
<dbReference type="Gene3D" id="2.130.10.10">
    <property type="entry name" value="YVTN repeat-like/Quinoprotein amine dehydrogenase"/>
    <property type="match status" value="1"/>
</dbReference>
<gene>
    <name evidence="8" type="primary">109536913</name>
</gene>
<evidence type="ECO:0000313" key="9">
    <source>
        <dbReference type="Proteomes" id="UP000019118"/>
    </source>
</evidence>
<dbReference type="EnsemblMetazoa" id="XM_019903375.1">
    <property type="protein sequence ID" value="XP_019758934.1"/>
    <property type="gene ID" value="LOC109536913"/>
</dbReference>
<accession>A0AAR5PCY6</accession>
<dbReference type="InterPro" id="IPR037588">
    <property type="entry name" value="MLST8"/>
</dbReference>
<keyword evidence="9" id="KW-1185">Reference proteome</keyword>